<gene>
    <name evidence="1" type="ORF">E2C01_024805</name>
</gene>
<organism evidence="1 2">
    <name type="scientific">Portunus trituberculatus</name>
    <name type="common">Swimming crab</name>
    <name type="synonym">Neptunus trituberculatus</name>
    <dbReference type="NCBI Taxonomy" id="210409"/>
    <lineage>
        <taxon>Eukaryota</taxon>
        <taxon>Metazoa</taxon>
        <taxon>Ecdysozoa</taxon>
        <taxon>Arthropoda</taxon>
        <taxon>Crustacea</taxon>
        <taxon>Multicrustacea</taxon>
        <taxon>Malacostraca</taxon>
        <taxon>Eumalacostraca</taxon>
        <taxon>Eucarida</taxon>
        <taxon>Decapoda</taxon>
        <taxon>Pleocyemata</taxon>
        <taxon>Brachyura</taxon>
        <taxon>Eubrachyura</taxon>
        <taxon>Portunoidea</taxon>
        <taxon>Portunidae</taxon>
        <taxon>Portuninae</taxon>
        <taxon>Portunus</taxon>
    </lineage>
</organism>
<accession>A0A5B7EEU3</accession>
<evidence type="ECO:0000313" key="2">
    <source>
        <dbReference type="Proteomes" id="UP000324222"/>
    </source>
</evidence>
<reference evidence="1 2" key="1">
    <citation type="submission" date="2019-05" db="EMBL/GenBank/DDBJ databases">
        <title>Another draft genome of Portunus trituberculatus and its Hox gene families provides insights of decapod evolution.</title>
        <authorList>
            <person name="Jeong J.-H."/>
            <person name="Song I."/>
            <person name="Kim S."/>
            <person name="Choi T."/>
            <person name="Kim D."/>
            <person name="Ryu S."/>
            <person name="Kim W."/>
        </authorList>
    </citation>
    <scope>NUCLEOTIDE SEQUENCE [LARGE SCALE GENOMIC DNA]</scope>
    <source>
        <tissue evidence="1">Muscle</tissue>
    </source>
</reference>
<sequence>MQSLLPRPLAFLPHCHKSARVSDGDYCLPQVPYITASSSCCPVPIEGYVLYKQSRLAASPRQC</sequence>
<name>A0A5B7EEU3_PORTR</name>
<evidence type="ECO:0000313" key="1">
    <source>
        <dbReference type="EMBL" id="MPC31513.1"/>
    </source>
</evidence>
<dbReference type="AlphaFoldDB" id="A0A5B7EEU3"/>
<dbReference type="Proteomes" id="UP000324222">
    <property type="component" value="Unassembled WGS sequence"/>
</dbReference>
<comment type="caution">
    <text evidence="1">The sequence shown here is derived from an EMBL/GenBank/DDBJ whole genome shotgun (WGS) entry which is preliminary data.</text>
</comment>
<dbReference type="EMBL" id="VSRR010002451">
    <property type="protein sequence ID" value="MPC31513.1"/>
    <property type="molecule type" value="Genomic_DNA"/>
</dbReference>
<protein>
    <submittedName>
        <fullName evidence="1">Uncharacterized protein</fullName>
    </submittedName>
</protein>
<proteinExistence type="predicted"/>
<keyword evidence="2" id="KW-1185">Reference proteome</keyword>